<dbReference type="AlphaFoldDB" id="X1AYL3"/>
<proteinExistence type="predicted"/>
<comment type="caution">
    <text evidence="1">The sequence shown here is derived from an EMBL/GenBank/DDBJ whole genome shotgun (WGS) entry which is preliminary data.</text>
</comment>
<accession>X1AYL3</accession>
<dbReference type="EMBL" id="BART01014368">
    <property type="protein sequence ID" value="GAG87865.1"/>
    <property type="molecule type" value="Genomic_DNA"/>
</dbReference>
<gene>
    <name evidence="1" type="ORF">S01H4_28720</name>
</gene>
<feature type="non-terminal residue" evidence="1">
    <location>
        <position position="1"/>
    </location>
</feature>
<protein>
    <submittedName>
        <fullName evidence="1">Uncharacterized protein</fullName>
    </submittedName>
</protein>
<evidence type="ECO:0000313" key="1">
    <source>
        <dbReference type="EMBL" id="GAG87865.1"/>
    </source>
</evidence>
<reference evidence="1" key="1">
    <citation type="journal article" date="2014" name="Front. Microbiol.">
        <title>High frequency of phylogenetically diverse reductive dehalogenase-homologous genes in deep subseafloor sedimentary metagenomes.</title>
        <authorList>
            <person name="Kawai M."/>
            <person name="Futagami T."/>
            <person name="Toyoda A."/>
            <person name="Takaki Y."/>
            <person name="Nishi S."/>
            <person name="Hori S."/>
            <person name="Arai W."/>
            <person name="Tsubouchi T."/>
            <person name="Morono Y."/>
            <person name="Uchiyama I."/>
            <person name="Ito T."/>
            <person name="Fujiyama A."/>
            <person name="Inagaki F."/>
            <person name="Takami H."/>
        </authorList>
    </citation>
    <scope>NUCLEOTIDE SEQUENCE</scope>
    <source>
        <strain evidence="1">Expedition CK06-06</strain>
    </source>
</reference>
<organism evidence="1">
    <name type="scientific">marine sediment metagenome</name>
    <dbReference type="NCBI Taxonomy" id="412755"/>
    <lineage>
        <taxon>unclassified sequences</taxon>
        <taxon>metagenomes</taxon>
        <taxon>ecological metagenomes</taxon>
    </lineage>
</organism>
<name>X1AYL3_9ZZZZ</name>
<sequence length="29" mass="3430">VNNAYKPIKDFLKKIMKILKKIGHRGFND</sequence>